<reference evidence="5" key="2">
    <citation type="submission" date="2021-03" db="UniProtKB">
        <authorList>
            <consortium name="EnsemblPlants"/>
        </authorList>
    </citation>
    <scope>IDENTIFICATION</scope>
</reference>
<dbReference type="AlphaFoldDB" id="A0A803LCG5"/>
<keyword evidence="6" id="KW-1185">Reference proteome</keyword>
<dbReference type="Gramene" id="AUR62009554-RA">
    <property type="protein sequence ID" value="AUR62009554-RA:cds"/>
    <property type="gene ID" value="AUR62009554"/>
</dbReference>
<reference evidence="5" key="1">
    <citation type="journal article" date="2017" name="Nature">
        <title>The genome of Chenopodium quinoa.</title>
        <authorList>
            <person name="Jarvis D.E."/>
            <person name="Ho Y.S."/>
            <person name="Lightfoot D.J."/>
            <person name="Schmoeckel S.M."/>
            <person name="Li B."/>
            <person name="Borm T.J.A."/>
            <person name="Ohyanagi H."/>
            <person name="Mineta K."/>
            <person name="Michell C.T."/>
            <person name="Saber N."/>
            <person name="Kharbatia N.M."/>
            <person name="Rupper R.R."/>
            <person name="Sharp A.R."/>
            <person name="Dally N."/>
            <person name="Boughton B.A."/>
            <person name="Woo Y.H."/>
            <person name="Gao G."/>
            <person name="Schijlen E.G.W.M."/>
            <person name="Guo X."/>
            <person name="Momin A.A."/>
            <person name="Negrao S."/>
            <person name="Al-Babili S."/>
            <person name="Gehring C."/>
            <person name="Roessner U."/>
            <person name="Jung C."/>
            <person name="Murphy K."/>
            <person name="Arold S.T."/>
            <person name="Gojobori T."/>
            <person name="van der Linden C.G."/>
            <person name="van Loo E.N."/>
            <person name="Jellen E.N."/>
            <person name="Maughan P.J."/>
            <person name="Tester M."/>
        </authorList>
    </citation>
    <scope>NUCLEOTIDE SEQUENCE [LARGE SCALE GENOMIC DNA]</scope>
    <source>
        <strain evidence="5">cv. PI 614886</strain>
    </source>
</reference>
<dbReference type="PROSITE" id="PS50985">
    <property type="entry name" value="GRAS"/>
    <property type="match status" value="1"/>
</dbReference>
<dbReference type="OMA" id="KECLIVE"/>
<keyword evidence="1" id="KW-0805">Transcription regulation</keyword>
<evidence type="ECO:0000313" key="5">
    <source>
        <dbReference type="EnsemblPlants" id="AUR62009554-RA:cds"/>
    </source>
</evidence>
<proteinExistence type="inferred from homology"/>
<evidence type="ECO:0000256" key="4">
    <source>
        <dbReference type="SAM" id="MobiDB-lite"/>
    </source>
</evidence>
<sequence length="398" mass="44690">MIALPEILLALSSRNWGHSPPQLDLTTVNDGDDFVQSFLQLNPQSFGSSSKDGDDEEVNDVVVPKKPLSTASKKGEKPVKGSRRKKSRQRDDDVDYEGGRCNKLQASSSEDYAELEQYDDILLCSENKEDASLSPKECLIVEASGKFLKTKGHGSRGVRGKKQNIEVDEVDLRKLLIECAQAISKFDRRTSNELLKQIRQYSSPHGDSTQRVAHHVANGLEARLAGTGSTISTDICDMKISSFDFLNSYRLYVSAIPFKRMSYIQANNTILKLAVKATKIHIIDFGIFLGLQWPSFIQTLSKRPNGPPELRITGIDFPQQGFRPTERVDATGHRLAGYCRRFGVPFKYQGIAEKWETIQLQDLKIENDEMVIVNCMFRSGTLHDETVEQNSPKDAFLR</sequence>
<dbReference type="PANTHER" id="PTHR31636">
    <property type="entry name" value="OSJNBA0084A10.13 PROTEIN-RELATED"/>
    <property type="match status" value="1"/>
</dbReference>
<evidence type="ECO:0000256" key="3">
    <source>
        <dbReference type="PROSITE-ProRule" id="PRU01191"/>
    </source>
</evidence>
<organism evidence="5 6">
    <name type="scientific">Chenopodium quinoa</name>
    <name type="common">Quinoa</name>
    <dbReference type="NCBI Taxonomy" id="63459"/>
    <lineage>
        <taxon>Eukaryota</taxon>
        <taxon>Viridiplantae</taxon>
        <taxon>Streptophyta</taxon>
        <taxon>Embryophyta</taxon>
        <taxon>Tracheophyta</taxon>
        <taxon>Spermatophyta</taxon>
        <taxon>Magnoliopsida</taxon>
        <taxon>eudicotyledons</taxon>
        <taxon>Gunneridae</taxon>
        <taxon>Pentapetalae</taxon>
        <taxon>Caryophyllales</taxon>
        <taxon>Chenopodiaceae</taxon>
        <taxon>Chenopodioideae</taxon>
        <taxon>Atripliceae</taxon>
        <taxon>Chenopodium</taxon>
    </lineage>
</organism>
<keyword evidence="2" id="KW-0804">Transcription</keyword>
<dbReference type="Pfam" id="PF03514">
    <property type="entry name" value="GRAS"/>
    <property type="match status" value="1"/>
</dbReference>
<protein>
    <submittedName>
        <fullName evidence="5">Uncharacterized protein</fullName>
    </submittedName>
</protein>
<evidence type="ECO:0000313" key="6">
    <source>
        <dbReference type="Proteomes" id="UP000596660"/>
    </source>
</evidence>
<accession>A0A803LCG5</accession>
<feature type="short sequence motif" description="VHIID" evidence="3">
    <location>
        <begin position="280"/>
        <end position="284"/>
    </location>
</feature>
<dbReference type="InterPro" id="IPR005202">
    <property type="entry name" value="TF_GRAS"/>
</dbReference>
<evidence type="ECO:0000256" key="2">
    <source>
        <dbReference type="ARBA" id="ARBA00023163"/>
    </source>
</evidence>
<evidence type="ECO:0000256" key="1">
    <source>
        <dbReference type="ARBA" id="ARBA00023015"/>
    </source>
</evidence>
<feature type="region of interest" description="Leucine repeat II (LRII)" evidence="3">
    <location>
        <begin position="330"/>
        <end position="362"/>
    </location>
</feature>
<name>A0A803LCG5_CHEQI</name>
<feature type="region of interest" description="Disordered" evidence="4">
    <location>
        <begin position="45"/>
        <end position="101"/>
    </location>
</feature>
<dbReference type="EnsemblPlants" id="AUR62009554-RA">
    <property type="protein sequence ID" value="AUR62009554-RA:cds"/>
    <property type="gene ID" value="AUR62009554"/>
</dbReference>
<feature type="region of interest" description="Leucine repeat I (LRI)" evidence="3">
    <location>
        <begin position="170"/>
        <end position="230"/>
    </location>
</feature>
<comment type="similarity">
    <text evidence="3">Belongs to the GRAS family.</text>
</comment>
<dbReference type="Proteomes" id="UP000596660">
    <property type="component" value="Unplaced"/>
</dbReference>
<feature type="region of interest" description="VHIID" evidence="3">
    <location>
        <begin position="249"/>
        <end position="314"/>
    </location>
</feature>
<comment type="caution">
    <text evidence="3">Lacks conserved residue(s) required for the propagation of feature annotation.</text>
</comment>